<evidence type="ECO:0000313" key="3">
    <source>
        <dbReference type="EMBL" id="NDV89881.1"/>
    </source>
</evidence>
<organism evidence="3 4">
    <name type="scientific">Alteromonas profundi</name>
    <dbReference type="NCBI Taxonomy" id="2696062"/>
    <lineage>
        <taxon>Bacteria</taxon>
        <taxon>Pseudomonadati</taxon>
        <taxon>Pseudomonadota</taxon>
        <taxon>Gammaproteobacteria</taxon>
        <taxon>Alteromonadales</taxon>
        <taxon>Alteromonadaceae</taxon>
        <taxon>Alteromonas/Salinimonas group</taxon>
        <taxon>Alteromonas</taxon>
    </lineage>
</organism>
<name>A0A7X5RJP8_9ALTE</name>
<evidence type="ECO:0000313" key="4">
    <source>
        <dbReference type="Proteomes" id="UP000470213"/>
    </source>
</evidence>
<accession>A0A7X5RJP8</accession>
<dbReference type="Gene3D" id="3.40.50.11190">
    <property type="match status" value="1"/>
</dbReference>
<dbReference type="EC" id="3.6.1.57" evidence="3"/>
<dbReference type="EMBL" id="JAAAWN010000001">
    <property type="protein sequence ID" value="NDV89881.1"/>
    <property type="molecule type" value="Genomic_DNA"/>
</dbReference>
<sequence>MVFRVDGSTQIGLGHIMRCLTLATQFLPTNTVTFMSCSLPSALQQQIEGLGIQLLSTLPINDNEHNSFSSPVLDDTNQHSHAVHCIDILNSVGIDVIDILVIDHYQLSAPYSEEMRRCSKHIVVIDDLANREHECDVLIDQNLYEDFDTRYDNLVPNYCHTLLGPKFAILRSEFYSPSTKLRDDKHILICFGGSDPLNLTERVVDVLISLKSLTISADIVVGEGYANIETLEAKVNSLVNAELHVACSYISTLMNNATTMIGGGGSMHWERAATGVAGMIITLADNQIETTRCLHERHCCLWLGKSDEATDIDISKAIEFAISSPQTMHKLAKNAASLVSGNKNPSFVMDTILNIITR</sequence>
<evidence type="ECO:0000256" key="2">
    <source>
        <dbReference type="PIRSR" id="PIRSR620023-2"/>
    </source>
</evidence>
<dbReference type="Gene3D" id="3.40.50.2000">
    <property type="entry name" value="Glycogen Phosphorylase B"/>
    <property type="match status" value="1"/>
</dbReference>
<comment type="caution">
    <text evidence="3">The sequence shown here is derived from an EMBL/GenBank/DDBJ whole genome shotgun (WGS) entry which is preliminary data.</text>
</comment>
<proteinExistence type="predicted"/>
<dbReference type="GO" id="GO:0016787">
    <property type="term" value="F:hydrolase activity"/>
    <property type="evidence" value="ECO:0007669"/>
    <property type="project" value="UniProtKB-KW"/>
</dbReference>
<feature type="active site" description="Proton acceptor" evidence="1">
    <location>
        <position position="15"/>
    </location>
</feature>
<dbReference type="AlphaFoldDB" id="A0A7X5RJP8"/>
<evidence type="ECO:0000256" key="1">
    <source>
        <dbReference type="PIRSR" id="PIRSR620023-1"/>
    </source>
</evidence>
<dbReference type="NCBIfam" id="TIGR03590">
    <property type="entry name" value="PseG"/>
    <property type="match status" value="1"/>
</dbReference>
<reference evidence="3 4" key="1">
    <citation type="submission" date="2020-01" db="EMBL/GenBank/DDBJ databases">
        <authorList>
            <person name="Chen J."/>
            <person name="Zhu S."/>
            <person name="Yang J."/>
        </authorList>
    </citation>
    <scope>NUCLEOTIDE SEQUENCE [LARGE SCALE GENOMIC DNA]</scope>
    <source>
        <strain evidence="3 4">345S023</strain>
    </source>
</reference>
<protein>
    <submittedName>
        <fullName evidence="3">UDP-2,4-diacetamido-2,4, 6-trideoxy-beta-L-altropyranose hydrolase</fullName>
        <ecNumber evidence="3">3.6.1.57</ecNumber>
    </submittedName>
</protein>
<feature type="binding site" evidence="2">
    <location>
        <position position="171"/>
    </location>
    <ligand>
        <name>substrate</name>
    </ligand>
</feature>
<dbReference type="Proteomes" id="UP000470213">
    <property type="component" value="Unassembled WGS sequence"/>
</dbReference>
<keyword evidence="4" id="KW-1185">Reference proteome</keyword>
<keyword evidence="3" id="KW-0378">Hydrolase</keyword>
<feature type="binding site" evidence="2">
    <location>
        <position position="270"/>
    </location>
    <ligand>
        <name>substrate</name>
    </ligand>
</feature>
<dbReference type="InterPro" id="IPR020023">
    <property type="entry name" value="PseG"/>
</dbReference>
<gene>
    <name evidence="3" type="primary">pseG</name>
    <name evidence="3" type="ORF">GTH32_01555</name>
</gene>